<reference evidence="5" key="1">
    <citation type="journal article" date="2021" name="Nat. Commun.">
        <title>Genetic determinants of endophytism in the Arabidopsis root mycobiome.</title>
        <authorList>
            <person name="Mesny F."/>
            <person name="Miyauchi S."/>
            <person name="Thiergart T."/>
            <person name="Pickel B."/>
            <person name="Atanasova L."/>
            <person name="Karlsson M."/>
            <person name="Huettel B."/>
            <person name="Barry K.W."/>
            <person name="Haridas S."/>
            <person name="Chen C."/>
            <person name="Bauer D."/>
            <person name="Andreopoulos W."/>
            <person name="Pangilinan J."/>
            <person name="LaButti K."/>
            <person name="Riley R."/>
            <person name="Lipzen A."/>
            <person name="Clum A."/>
            <person name="Drula E."/>
            <person name="Henrissat B."/>
            <person name="Kohler A."/>
            <person name="Grigoriev I.V."/>
            <person name="Martin F.M."/>
            <person name="Hacquard S."/>
        </authorList>
    </citation>
    <scope>NUCLEOTIDE SEQUENCE</scope>
    <source>
        <strain evidence="5">MPI-CAGE-AT-0016</strain>
    </source>
</reference>
<keyword evidence="5" id="KW-0378">Hydrolase</keyword>
<dbReference type="Pfam" id="PF00443">
    <property type="entry name" value="UCH"/>
    <property type="match status" value="1"/>
</dbReference>
<dbReference type="PROSITE" id="PS50235">
    <property type="entry name" value="USP_3"/>
    <property type="match status" value="1"/>
</dbReference>
<dbReference type="Pfam" id="PF00581">
    <property type="entry name" value="Rhodanese"/>
    <property type="match status" value="1"/>
</dbReference>
<dbReference type="OrthoDB" id="292964at2759"/>
<dbReference type="CDD" id="cd02257">
    <property type="entry name" value="Peptidase_C19"/>
    <property type="match status" value="1"/>
</dbReference>
<feature type="region of interest" description="Disordered" evidence="2">
    <location>
        <begin position="135"/>
        <end position="223"/>
    </location>
</feature>
<feature type="region of interest" description="Disordered" evidence="2">
    <location>
        <begin position="1"/>
        <end position="25"/>
    </location>
</feature>
<dbReference type="GO" id="GO:0016579">
    <property type="term" value="P:protein deubiquitination"/>
    <property type="evidence" value="ECO:0007669"/>
    <property type="project" value="InterPro"/>
</dbReference>
<evidence type="ECO:0000313" key="6">
    <source>
        <dbReference type="Proteomes" id="UP000813385"/>
    </source>
</evidence>
<proteinExistence type="inferred from homology"/>
<dbReference type="Gene3D" id="3.40.250.10">
    <property type="entry name" value="Rhodanese-like domain"/>
    <property type="match status" value="1"/>
</dbReference>
<evidence type="ECO:0000313" key="5">
    <source>
        <dbReference type="EMBL" id="KAH7367495.1"/>
    </source>
</evidence>
<dbReference type="InterPro" id="IPR050185">
    <property type="entry name" value="Ub_carboxyl-term_hydrolase"/>
</dbReference>
<dbReference type="GO" id="GO:0004843">
    <property type="term" value="F:cysteine-type deubiquitinase activity"/>
    <property type="evidence" value="ECO:0007669"/>
    <property type="project" value="InterPro"/>
</dbReference>
<protein>
    <submittedName>
        <fullName evidence="5">Ubiquitin carboxyl-terminal hydrolase</fullName>
    </submittedName>
</protein>
<feature type="domain" description="Rhodanese" evidence="3">
    <location>
        <begin position="317"/>
        <end position="444"/>
    </location>
</feature>
<evidence type="ECO:0000259" key="4">
    <source>
        <dbReference type="PROSITE" id="PS50235"/>
    </source>
</evidence>
<dbReference type="InterPro" id="IPR038765">
    <property type="entry name" value="Papain-like_cys_pep_sf"/>
</dbReference>
<dbReference type="Gene3D" id="3.90.70.10">
    <property type="entry name" value="Cysteine proteinases"/>
    <property type="match status" value="1"/>
</dbReference>
<sequence length="958" mass="105884">MSASVSNGLNGHHGSAPGHGRKGSARVLPHINDIQETPADANINMPIRTLLEKAESLLAESRAARDFNRPEQAFRAYLQASIITIKLVNSHPDFVRIQTDGSGLHRRHSNLLLRISEQHEAFAAIKQDIIDNNRLHGTQPKKQRDFARPSQSPTPSLKLVHGKKEKPPVAPKPRELQSNRSSTGGSDDLAARFNKLGGPVSSPGQDPRIRTHPPIIPPRPDGLESDFGQSSGLPRPPAAIYMSPRGTVSEEAAALPTSTPGGLFSRTPSFPAGIRNQPSGSDYFPPAKATAPAQKTSFTIPDGDKISVPALQQLVKAGAQVLFIDVRERDLYDSGHINAQFIICIEPSILRGSDMTAETLRERMAINPDAELDLFDRRDTFDLVVLYDEDATEIPQYASEHNKKSALVVLKRVLYFLSVTQKTDPKLLEGGIDSWLDVFGPQCLVTAGTQRQPRKPVRAPLSGRPSVKYVPQTNVSDAALQALNEQLSSDVNFIRTKEDFFTKYPDVASEPQSMTGYKQPSAGKQHPISKIRDPTYPGISDIPAAPTRPAPTVAKPSVSGLKPGEDAIVPGGSRSGSTTKSQKKMTGLYNPGNWCFANSSVQAMRMSPGFGAELSSKEWEKAWQIPKLPTEKGDHPRIMARIVANLFHWLNSGNLDEMKAQTLMEYSGALTRHLGPDANFSGKRQQDAQEFLNWLFDALSQETNTNRASPTPPPVRNPVLNGKSVLEMAVEWWNCHLQSSSSIIDKYWRFFEITSTQCDVCKNTTYMVELCDMLMVRPVGENVGPKTVLEALADDNHATIDDYVCDKCVKSRPATRKRRLGRMPDLLCVHIFAFAHGGAGSKIRKRLRWDLNNTNFGQSFIDPEDRQLPPGMTVDKHVEGPFNYECYAVLMHSGPSLHSGHYFTLVRDPSLTNPNQWYEFNDARVYPVGDIDKALFGNNGDRIPYMAFFRRKTGGLTR</sequence>
<dbReference type="InterPro" id="IPR036873">
    <property type="entry name" value="Rhodanese-like_dom_sf"/>
</dbReference>
<name>A0A8K0TLQ8_9PEZI</name>
<evidence type="ECO:0000256" key="1">
    <source>
        <dbReference type="ARBA" id="ARBA00009085"/>
    </source>
</evidence>
<keyword evidence="6" id="KW-1185">Reference proteome</keyword>
<dbReference type="Proteomes" id="UP000813385">
    <property type="component" value="Unassembled WGS sequence"/>
</dbReference>
<feature type="domain" description="USP" evidence="4">
    <location>
        <begin position="586"/>
        <end position="952"/>
    </location>
</feature>
<evidence type="ECO:0000256" key="2">
    <source>
        <dbReference type="SAM" id="MobiDB-lite"/>
    </source>
</evidence>
<dbReference type="SUPFAM" id="SSF54001">
    <property type="entry name" value="Cysteine proteinases"/>
    <property type="match status" value="1"/>
</dbReference>
<dbReference type="InterPro" id="IPR028889">
    <property type="entry name" value="USP"/>
</dbReference>
<feature type="compositionally biased region" description="Low complexity" evidence="2">
    <location>
        <begin position="543"/>
        <end position="556"/>
    </location>
</feature>
<comment type="caution">
    <text evidence="5">The sequence shown here is derived from an EMBL/GenBank/DDBJ whole genome shotgun (WGS) entry which is preliminary data.</text>
</comment>
<feature type="region of interest" description="Disordered" evidence="2">
    <location>
        <begin position="509"/>
        <end position="584"/>
    </location>
</feature>
<gene>
    <name evidence="5" type="ORF">B0T11DRAFT_54224</name>
</gene>
<dbReference type="SMART" id="SM00450">
    <property type="entry name" value="RHOD"/>
    <property type="match status" value="1"/>
</dbReference>
<dbReference type="InterPro" id="IPR001763">
    <property type="entry name" value="Rhodanese-like_dom"/>
</dbReference>
<dbReference type="InterPro" id="IPR018200">
    <property type="entry name" value="USP_CS"/>
</dbReference>
<dbReference type="SUPFAM" id="SSF52821">
    <property type="entry name" value="Rhodanese/Cell cycle control phosphatase"/>
    <property type="match status" value="1"/>
</dbReference>
<dbReference type="EMBL" id="JAGPXD010000002">
    <property type="protein sequence ID" value="KAH7367495.1"/>
    <property type="molecule type" value="Genomic_DNA"/>
</dbReference>
<dbReference type="AlphaFoldDB" id="A0A8K0TLQ8"/>
<organism evidence="5 6">
    <name type="scientific">Plectosphaerella cucumerina</name>
    <dbReference type="NCBI Taxonomy" id="40658"/>
    <lineage>
        <taxon>Eukaryota</taxon>
        <taxon>Fungi</taxon>
        <taxon>Dikarya</taxon>
        <taxon>Ascomycota</taxon>
        <taxon>Pezizomycotina</taxon>
        <taxon>Sordariomycetes</taxon>
        <taxon>Hypocreomycetidae</taxon>
        <taxon>Glomerellales</taxon>
        <taxon>Plectosphaerellaceae</taxon>
        <taxon>Plectosphaerella</taxon>
    </lineage>
</organism>
<dbReference type="PROSITE" id="PS50206">
    <property type="entry name" value="RHODANESE_3"/>
    <property type="match status" value="1"/>
</dbReference>
<dbReference type="PANTHER" id="PTHR21646">
    <property type="entry name" value="UBIQUITIN CARBOXYL-TERMINAL HYDROLASE"/>
    <property type="match status" value="1"/>
</dbReference>
<dbReference type="PROSITE" id="PS00972">
    <property type="entry name" value="USP_1"/>
    <property type="match status" value="1"/>
</dbReference>
<evidence type="ECO:0000259" key="3">
    <source>
        <dbReference type="PROSITE" id="PS50206"/>
    </source>
</evidence>
<accession>A0A8K0TLQ8</accession>
<dbReference type="InterPro" id="IPR001394">
    <property type="entry name" value="Peptidase_C19_UCH"/>
</dbReference>
<comment type="similarity">
    <text evidence="1">Belongs to the peptidase C19 family.</text>
</comment>